<feature type="domain" description="Chitin-binding type-2" evidence="2">
    <location>
        <begin position="891"/>
        <end position="943"/>
    </location>
</feature>
<dbReference type="Gene3D" id="2.170.140.10">
    <property type="entry name" value="Chitin binding domain"/>
    <property type="match status" value="2"/>
</dbReference>
<dbReference type="Proteomes" id="UP000046393">
    <property type="component" value="Unplaced"/>
</dbReference>
<evidence type="ECO:0000256" key="1">
    <source>
        <dbReference type="SAM" id="MobiDB-lite"/>
    </source>
</evidence>
<feature type="domain" description="Chitin-binding type-2" evidence="2">
    <location>
        <begin position="580"/>
        <end position="636"/>
    </location>
</feature>
<dbReference type="SMART" id="SM00494">
    <property type="entry name" value="ChtBD2"/>
    <property type="match status" value="11"/>
</dbReference>
<evidence type="ECO:0000313" key="4">
    <source>
        <dbReference type="WBParaSite" id="SMUV_0000160701-mRNA-1"/>
    </source>
</evidence>
<evidence type="ECO:0000313" key="3">
    <source>
        <dbReference type="Proteomes" id="UP000046393"/>
    </source>
</evidence>
<dbReference type="GO" id="GO:0005576">
    <property type="term" value="C:extracellular region"/>
    <property type="evidence" value="ECO:0007669"/>
    <property type="project" value="InterPro"/>
</dbReference>
<name>A0A0N5ABT1_9BILA</name>
<feature type="domain" description="Chitin-binding type-2" evidence="2">
    <location>
        <begin position="463"/>
        <end position="527"/>
    </location>
</feature>
<feature type="domain" description="Chitin-binding type-2" evidence="2">
    <location>
        <begin position="996"/>
        <end position="1048"/>
    </location>
</feature>
<dbReference type="AlphaFoldDB" id="A0A0N5ABT1"/>
<sequence length="1135" mass="128534">MKKVILILQYITPQTPTTDHDSLLYVVTDSQRIESDGFEKKACEPVFRSSDPDDREVGQSLPSSLFPQSLNHNSKNTKVKSPPTKFSRSLPKQYNDMVESFNRTLQMNRWFPIVSSASFSTPHFLNPLSYGFSPPPMQPIASFTNFMPPQFPQPIDPFAITNIHFPFQMYGPKTFSTMKDFHSKVSQLKPFLSSYNLLYPGFRTPSLPSDLPFLLQNRLLPSVHPEHAHLLRKPEEVSPQVSSGLLMTLLQRALADSVSVKAYPTSEAHKNKQTELYHKALQNLISELLSLTTQKTRNPKFANHLIKPHPFLPPPGILSPIPGIPTTPAMLDHNTLPWLNFAGVKRFSFAPFCQGRTTFSFGSCSPIYLSCNSQAQQYSFEECPSGQDTRFCMQGEGIYVTSLNKCSRQAIVCTDYYHGFGISCAHDQILSPTSLECIPSPAACSSWTLPPVQFAPWKFELINYYCQLISDENYFFSTDRHYEHYCRNWYVDCRRTVRDIVMCEKGQIYDPQNRRCRLSTPQDPCFLPSISCEGSNWYNIGLGQCLDSFVRCESGLIRKYMCSDGMVFHEGKCVHPLLTSGTCSVCNEGKTKQLPNEKCNQYSVCEFGQWVQRLCPYGQAYSQAEAACVQNFSCTRFIGNCSGGKRIPISRNEYMECSWDGHYQKKACPLLHSWNLEQQRCTFDGSGSVGTSSSCTEGQVIESWDCQNYFQCIAGQWKKFSCSNGIKMEGCQRCLSGAYQPQFGAHLECISGRTQHDVSNCAFYRRCVDGRWRKEQCLNGFLWNQKLGRCDLYSDCPQYRRVNCMEMERIAYFDGVNCDGYFECSRGLWSLYKCPMGHIFDSRVNRCMSSFSGCSAIGNLPALPMIRPPLQVNRKFGAVSYYPELRQTSKLASCKIGSLLPDDYDCSRFYICTEAGYMPSACRENMGFNPVTRLCEQTFRCDSKKCIDGHTKPGPQCGQYFECINGEWSPKKCPGTQYFAAGKCHFSFGRCGMLPHSQCFNGQAVAIDADCSSYLVCQDGLFQRRHCEYGTFFNPTSRYCSPSYKCPFCANGQVKPYKNHCSDYMSCIGGHFERKSCPADQHFEVSKLQCMPGKCGINMTEMETCMESPGPLGYRAHPILKGSFMQCAHGKWVVK</sequence>
<feature type="domain" description="Chitin-binding type-2" evidence="2">
    <location>
        <begin position="801"/>
        <end position="856"/>
    </location>
</feature>
<keyword evidence="3" id="KW-1185">Reference proteome</keyword>
<feature type="region of interest" description="Disordered" evidence="1">
    <location>
        <begin position="45"/>
        <end position="86"/>
    </location>
</feature>
<proteinExistence type="predicted"/>
<dbReference type="PROSITE" id="PS50940">
    <property type="entry name" value="CHIT_BIND_II"/>
    <property type="match status" value="6"/>
</dbReference>
<reference evidence="4" key="1">
    <citation type="submission" date="2017-02" db="UniProtKB">
        <authorList>
            <consortium name="WormBaseParasite"/>
        </authorList>
    </citation>
    <scope>IDENTIFICATION</scope>
</reference>
<dbReference type="GO" id="GO:0008061">
    <property type="term" value="F:chitin binding"/>
    <property type="evidence" value="ECO:0007669"/>
    <property type="project" value="InterPro"/>
</dbReference>
<accession>A0A0N5ABT1</accession>
<dbReference type="Pfam" id="PF01607">
    <property type="entry name" value="CBM_14"/>
    <property type="match status" value="5"/>
</dbReference>
<feature type="domain" description="Chitin-binding type-2" evidence="2">
    <location>
        <begin position="746"/>
        <end position="798"/>
    </location>
</feature>
<dbReference type="InterPro" id="IPR002557">
    <property type="entry name" value="Chitin-bd_dom"/>
</dbReference>
<dbReference type="InterPro" id="IPR036508">
    <property type="entry name" value="Chitin-bd_dom_sf"/>
</dbReference>
<protein>
    <submittedName>
        <fullName evidence="4">Chitin-binding type-2 domain-containing protein</fullName>
    </submittedName>
</protein>
<dbReference type="SUPFAM" id="SSF57625">
    <property type="entry name" value="Invertebrate chitin-binding proteins"/>
    <property type="match status" value="6"/>
</dbReference>
<organism evidence="3 4">
    <name type="scientific">Syphacia muris</name>
    <dbReference type="NCBI Taxonomy" id="451379"/>
    <lineage>
        <taxon>Eukaryota</taxon>
        <taxon>Metazoa</taxon>
        <taxon>Ecdysozoa</taxon>
        <taxon>Nematoda</taxon>
        <taxon>Chromadorea</taxon>
        <taxon>Rhabditida</taxon>
        <taxon>Spirurina</taxon>
        <taxon>Oxyuridomorpha</taxon>
        <taxon>Oxyuroidea</taxon>
        <taxon>Oxyuridae</taxon>
        <taxon>Syphacia</taxon>
    </lineage>
</organism>
<dbReference type="WBParaSite" id="SMUV_0000160701-mRNA-1">
    <property type="protein sequence ID" value="SMUV_0000160701-mRNA-1"/>
    <property type="gene ID" value="SMUV_0000160701"/>
</dbReference>
<dbReference type="STRING" id="451379.A0A0N5ABT1"/>
<evidence type="ECO:0000259" key="2">
    <source>
        <dbReference type="PROSITE" id="PS50940"/>
    </source>
</evidence>
<feature type="compositionally biased region" description="Low complexity" evidence="1">
    <location>
        <begin position="59"/>
        <end position="70"/>
    </location>
</feature>